<comment type="pathway">
    <text evidence="2">Secondary metabolite metabolism; methylglyoxal degradation; (R)-lactate from methylglyoxal: step 2/2.</text>
</comment>
<dbReference type="EMBL" id="GL349470">
    <property type="protein sequence ID" value="KNC51904.1"/>
    <property type="molecule type" value="Genomic_DNA"/>
</dbReference>
<dbReference type="RefSeq" id="XP_013755760.1">
    <property type="nucleotide sequence ID" value="XM_013900306.1"/>
</dbReference>
<dbReference type="InterPro" id="IPR036866">
    <property type="entry name" value="RibonucZ/Hydroxyglut_hydro"/>
</dbReference>
<proteinExistence type="inferred from homology"/>
<sequence>MFRVGLQRGASLVVAPILADNYLYALCTANGGVAVVDPGGVPETAEWDEVNKAVKAVLVTHHHHDHVDELRSVLAHASIKRPPVVVSSAAALRVPCSSSHLSLEPGSTKVDIPGLGPDAAVDVIATPGHTRDHCAFHFPQLGVVFSGDNLFGLGCGRVFEGSIAEMHASLQSLAKLPDHTVVAGSHEYTLANLEFCLSLGDELYSYLPGSPDDAKAAFDARAADIRTAAAAGKPTMPTTIGLEKATNPFLVPDLSSFARVRAAKDVF</sequence>
<keyword evidence="10" id="KW-1185">Reference proteome</keyword>
<organism evidence="9 10">
    <name type="scientific">Thecamonas trahens ATCC 50062</name>
    <dbReference type="NCBI Taxonomy" id="461836"/>
    <lineage>
        <taxon>Eukaryota</taxon>
        <taxon>Apusozoa</taxon>
        <taxon>Apusomonadida</taxon>
        <taxon>Apusomonadidae</taxon>
        <taxon>Thecamonas</taxon>
    </lineage>
</organism>
<dbReference type="InterPro" id="IPR017782">
    <property type="entry name" value="Hydroxyacylglutathione_Hdrlase"/>
</dbReference>
<dbReference type="eggNOG" id="KOG0813">
    <property type="taxonomic scope" value="Eukaryota"/>
</dbReference>
<dbReference type="SMART" id="SM00849">
    <property type="entry name" value="Lactamase_B"/>
    <property type="match status" value="1"/>
</dbReference>
<dbReference type="STRING" id="461836.A0A0L0DHQ6"/>
<reference evidence="9 10" key="1">
    <citation type="submission" date="2010-05" db="EMBL/GenBank/DDBJ databases">
        <title>The Genome Sequence of Thecamonas trahens ATCC 50062.</title>
        <authorList>
            <consortium name="The Broad Institute Genome Sequencing Platform"/>
            <person name="Russ C."/>
            <person name="Cuomo C."/>
            <person name="Shea T."/>
            <person name="Young S.K."/>
            <person name="Zeng Q."/>
            <person name="Koehrsen M."/>
            <person name="Haas B."/>
            <person name="Borodovsky M."/>
            <person name="Guigo R."/>
            <person name="Alvarado L."/>
            <person name="Berlin A."/>
            <person name="Bochicchio J."/>
            <person name="Borenstein D."/>
            <person name="Chapman S."/>
            <person name="Chen Z."/>
            <person name="Freedman E."/>
            <person name="Gellesch M."/>
            <person name="Goldberg J."/>
            <person name="Griggs A."/>
            <person name="Gujja S."/>
            <person name="Heilman E."/>
            <person name="Heiman D."/>
            <person name="Hepburn T."/>
            <person name="Howarth C."/>
            <person name="Jen D."/>
            <person name="Larson L."/>
            <person name="Mehta T."/>
            <person name="Park D."/>
            <person name="Pearson M."/>
            <person name="Roberts A."/>
            <person name="Saif S."/>
            <person name="Shenoy N."/>
            <person name="Sisk P."/>
            <person name="Stolte C."/>
            <person name="Sykes S."/>
            <person name="Thomson T."/>
            <person name="Walk T."/>
            <person name="White J."/>
            <person name="Yandava C."/>
            <person name="Burger G."/>
            <person name="Gray M.W."/>
            <person name="Holland P.W.H."/>
            <person name="King N."/>
            <person name="Lang F.B.F."/>
            <person name="Roger A.J."/>
            <person name="Ruiz-Trillo I."/>
            <person name="Lander E."/>
            <person name="Nusbaum C."/>
        </authorList>
    </citation>
    <scope>NUCLEOTIDE SEQUENCE [LARGE SCALE GENOMIC DNA]</scope>
    <source>
        <strain evidence="9 10">ATCC 50062</strain>
    </source>
</reference>
<name>A0A0L0DHQ6_THETB</name>
<dbReference type="Gene3D" id="3.60.15.10">
    <property type="entry name" value="Ribonuclease Z/Hydroxyacylglutathione hydrolase-like"/>
    <property type="match status" value="1"/>
</dbReference>
<dbReference type="Pfam" id="PF16123">
    <property type="entry name" value="HAGH_C"/>
    <property type="match status" value="1"/>
</dbReference>
<evidence type="ECO:0000256" key="5">
    <source>
        <dbReference type="ARBA" id="ARBA00022801"/>
    </source>
</evidence>
<dbReference type="EC" id="3.1.2.6" evidence="3"/>
<comment type="catalytic activity">
    <reaction evidence="1">
        <text>an S-(2-hydroxyacyl)glutathione + H2O = a 2-hydroxy carboxylate + glutathione + H(+)</text>
        <dbReference type="Rhea" id="RHEA:21864"/>
        <dbReference type="ChEBI" id="CHEBI:15377"/>
        <dbReference type="ChEBI" id="CHEBI:15378"/>
        <dbReference type="ChEBI" id="CHEBI:57925"/>
        <dbReference type="ChEBI" id="CHEBI:58896"/>
        <dbReference type="ChEBI" id="CHEBI:71261"/>
        <dbReference type="EC" id="3.1.2.6"/>
    </reaction>
</comment>
<dbReference type="InterPro" id="IPR001279">
    <property type="entry name" value="Metallo-B-lactamas"/>
</dbReference>
<dbReference type="PANTHER" id="PTHR43705:SF1">
    <property type="entry name" value="HYDROXYACYLGLUTATHIONE HYDROLASE GLOB"/>
    <property type="match status" value="1"/>
</dbReference>
<feature type="domain" description="Metallo-beta-lactamase" evidence="8">
    <location>
        <begin position="20"/>
        <end position="186"/>
    </location>
</feature>
<dbReference type="InterPro" id="IPR032282">
    <property type="entry name" value="HAGH_C"/>
</dbReference>
<dbReference type="GeneID" id="25566796"/>
<evidence type="ECO:0000256" key="1">
    <source>
        <dbReference type="ARBA" id="ARBA00001623"/>
    </source>
</evidence>
<dbReference type="InterPro" id="IPR050110">
    <property type="entry name" value="Glyoxalase_II_hydrolase"/>
</dbReference>
<dbReference type="OrthoDB" id="515692at2759"/>
<evidence type="ECO:0000256" key="7">
    <source>
        <dbReference type="ARBA" id="ARBA00031044"/>
    </source>
</evidence>
<evidence type="ECO:0000259" key="8">
    <source>
        <dbReference type="SMART" id="SM00849"/>
    </source>
</evidence>
<dbReference type="PANTHER" id="PTHR43705">
    <property type="entry name" value="HYDROXYACYLGLUTATHIONE HYDROLASE"/>
    <property type="match status" value="1"/>
</dbReference>
<dbReference type="Proteomes" id="UP000054408">
    <property type="component" value="Unassembled WGS sequence"/>
</dbReference>
<evidence type="ECO:0000256" key="3">
    <source>
        <dbReference type="ARBA" id="ARBA00011917"/>
    </source>
</evidence>
<keyword evidence="4" id="KW-0479">Metal-binding</keyword>
<evidence type="ECO:0000313" key="9">
    <source>
        <dbReference type="EMBL" id="KNC51904.1"/>
    </source>
</evidence>
<protein>
    <recommendedName>
        <fullName evidence="3">hydroxyacylglutathione hydrolase</fullName>
        <ecNumber evidence="3">3.1.2.6</ecNumber>
    </recommendedName>
    <alternativeName>
        <fullName evidence="7">Glyoxalase II</fullName>
    </alternativeName>
</protein>
<dbReference type="AlphaFoldDB" id="A0A0L0DHQ6"/>
<keyword evidence="6" id="KW-0862">Zinc</keyword>
<evidence type="ECO:0000256" key="4">
    <source>
        <dbReference type="ARBA" id="ARBA00022723"/>
    </source>
</evidence>
<gene>
    <name evidence="9" type="ORF">AMSG_08004</name>
</gene>
<evidence type="ECO:0000256" key="2">
    <source>
        <dbReference type="ARBA" id="ARBA00004963"/>
    </source>
</evidence>
<accession>A0A0L0DHQ6</accession>
<dbReference type="GO" id="GO:0019243">
    <property type="term" value="P:methylglyoxal catabolic process to D-lactate via S-lactoyl-glutathione"/>
    <property type="evidence" value="ECO:0007669"/>
    <property type="project" value="InterPro"/>
</dbReference>
<dbReference type="GO" id="GO:0004416">
    <property type="term" value="F:hydroxyacylglutathione hydrolase activity"/>
    <property type="evidence" value="ECO:0007669"/>
    <property type="project" value="UniProtKB-EC"/>
</dbReference>
<evidence type="ECO:0000313" key="10">
    <source>
        <dbReference type="Proteomes" id="UP000054408"/>
    </source>
</evidence>
<dbReference type="Pfam" id="PF00753">
    <property type="entry name" value="Lactamase_B"/>
    <property type="match status" value="1"/>
</dbReference>
<keyword evidence="5 9" id="KW-0378">Hydrolase</keyword>
<dbReference type="HAMAP" id="MF_01374">
    <property type="entry name" value="Glyoxalase_2"/>
    <property type="match status" value="1"/>
</dbReference>
<dbReference type="GO" id="GO:0046872">
    <property type="term" value="F:metal ion binding"/>
    <property type="evidence" value="ECO:0007669"/>
    <property type="project" value="UniProtKB-KW"/>
</dbReference>
<evidence type="ECO:0000256" key="6">
    <source>
        <dbReference type="ARBA" id="ARBA00022833"/>
    </source>
</evidence>
<dbReference type="SUPFAM" id="SSF56281">
    <property type="entry name" value="Metallo-hydrolase/oxidoreductase"/>
    <property type="match status" value="1"/>
</dbReference>